<dbReference type="Pfam" id="PF19126">
    <property type="entry name" value="DUF5810"/>
    <property type="match status" value="1"/>
</dbReference>
<comment type="caution">
    <text evidence="2">The sequence shown here is derived from an EMBL/GenBank/DDBJ whole genome shotgun (WGS) entry which is preliminary data.</text>
</comment>
<feature type="region of interest" description="Disordered" evidence="1">
    <location>
        <begin position="69"/>
        <end position="116"/>
    </location>
</feature>
<feature type="compositionally biased region" description="Polar residues" evidence="1">
    <location>
        <begin position="103"/>
        <end position="113"/>
    </location>
</feature>
<evidence type="ECO:0000256" key="1">
    <source>
        <dbReference type="SAM" id="MobiDB-lite"/>
    </source>
</evidence>
<dbReference type="EMBL" id="JBHTAX010000001">
    <property type="protein sequence ID" value="MFC7188463.1"/>
    <property type="molecule type" value="Genomic_DNA"/>
</dbReference>
<sequence>MGYECPVCEIPQADGSHLANHVAFTAIIHGDEHEAWLDERVSGWSDMGQDELADVLTELSEETTFPQVFEDTTTGGEHQHDRERSGQLFDEPSMAEQGVGNGREQQLDAQSGTLDVEAQAVLEEARRMTESKLETDEE</sequence>
<evidence type="ECO:0000313" key="3">
    <source>
        <dbReference type="Proteomes" id="UP001596417"/>
    </source>
</evidence>
<evidence type="ECO:0000313" key="2">
    <source>
        <dbReference type="EMBL" id="MFC7188463.1"/>
    </source>
</evidence>
<accession>A0ABD5YGL8</accession>
<organism evidence="2 3">
    <name type="scientific">Halocatena marina</name>
    <dbReference type="NCBI Taxonomy" id="2934937"/>
    <lineage>
        <taxon>Archaea</taxon>
        <taxon>Methanobacteriati</taxon>
        <taxon>Methanobacteriota</taxon>
        <taxon>Stenosarchaea group</taxon>
        <taxon>Halobacteria</taxon>
        <taxon>Halobacteriales</taxon>
        <taxon>Natronomonadaceae</taxon>
        <taxon>Halocatena</taxon>
    </lineage>
</organism>
<protein>
    <submittedName>
        <fullName evidence="2">DUF5810 domain-containing protein</fullName>
    </submittedName>
</protein>
<dbReference type="RefSeq" id="WP_248903819.1">
    <property type="nucleotide sequence ID" value="NZ_CP109979.1"/>
</dbReference>
<proteinExistence type="predicted"/>
<reference evidence="2 3" key="1">
    <citation type="journal article" date="2019" name="Int. J. Syst. Evol. Microbiol.">
        <title>The Global Catalogue of Microorganisms (GCM) 10K type strain sequencing project: providing services to taxonomists for standard genome sequencing and annotation.</title>
        <authorList>
            <consortium name="The Broad Institute Genomics Platform"/>
            <consortium name="The Broad Institute Genome Sequencing Center for Infectious Disease"/>
            <person name="Wu L."/>
            <person name="Ma J."/>
        </authorList>
    </citation>
    <scope>NUCLEOTIDE SEQUENCE [LARGE SCALE GENOMIC DNA]</scope>
    <source>
        <strain evidence="2 3">RDMS1</strain>
    </source>
</reference>
<dbReference type="InterPro" id="IPR043833">
    <property type="entry name" value="DUF5810"/>
</dbReference>
<name>A0ABD5YGL8_9EURY</name>
<dbReference type="Proteomes" id="UP001596417">
    <property type="component" value="Unassembled WGS sequence"/>
</dbReference>
<dbReference type="GeneID" id="76197995"/>
<gene>
    <name evidence="2" type="ORF">ACFQL7_00385</name>
</gene>
<dbReference type="AlphaFoldDB" id="A0ABD5YGL8"/>
<keyword evidence="3" id="KW-1185">Reference proteome</keyword>